<organism evidence="7 8">
    <name type="scientific">Clostridium omnivorum</name>
    <dbReference type="NCBI Taxonomy" id="1604902"/>
    <lineage>
        <taxon>Bacteria</taxon>
        <taxon>Bacillati</taxon>
        <taxon>Bacillota</taxon>
        <taxon>Clostridia</taxon>
        <taxon>Eubacteriales</taxon>
        <taxon>Clostridiaceae</taxon>
        <taxon>Clostridium</taxon>
    </lineage>
</organism>
<protein>
    <submittedName>
        <fullName evidence="7">Stage V sporulation protein B</fullName>
    </submittedName>
</protein>
<feature type="transmembrane region" description="Helical" evidence="6">
    <location>
        <begin position="387"/>
        <end position="408"/>
    </location>
</feature>
<evidence type="ECO:0000313" key="8">
    <source>
        <dbReference type="Proteomes" id="UP001208567"/>
    </source>
</evidence>
<dbReference type="InterPro" id="IPR024923">
    <property type="entry name" value="PG_synth_SpoVB"/>
</dbReference>
<feature type="transmembrane region" description="Helical" evidence="6">
    <location>
        <begin position="41"/>
        <end position="66"/>
    </location>
</feature>
<keyword evidence="2" id="KW-1003">Cell membrane</keyword>
<feature type="transmembrane region" description="Helical" evidence="6">
    <location>
        <begin position="354"/>
        <end position="375"/>
    </location>
</feature>
<evidence type="ECO:0000256" key="5">
    <source>
        <dbReference type="ARBA" id="ARBA00023136"/>
    </source>
</evidence>
<evidence type="ECO:0000256" key="3">
    <source>
        <dbReference type="ARBA" id="ARBA00022692"/>
    </source>
</evidence>
<feature type="transmembrane region" description="Helical" evidence="6">
    <location>
        <begin position="489"/>
        <end position="513"/>
    </location>
</feature>
<gene>
    <name evidence="7" type="ORF">bsdE14_35440</name>
</gene>
<dbReference type="PANTHER" id="PTHR30250:SF21">
    <property type="entry name" value="LIPID II FLIPPASE MURJ"/>
    <property type="match status" value="1"/>
</dbReference>
<dbReference type="PANTHER" id="PTHR30250">
    <property type="entry name" value="PST FAMILY PREDICTED COLANIC ACID TRANSPORTER"/>
    <property type="match status" value="1"/>
</dbReference>
<feature type="transmembrane region" description="Helical" evidence="6">
    <location>
        <begin position="234"/>
        <end position="251"/>
    </location>
</feature>
<comment type="caution">
    <text evidence="7">The sequence shown here is derived from an EMBL/GenBank/DDBJ whole genome shotgun (WGS) entry which is preliminary data.</text>
</comment>
<dbReference type="CDD" id="cd13124">
    <property type="entry name" value="MATE_SpoVB_like"/>
    <property type="match status" value="1"/>
</dbReference>
<feature type="transmembrane region" description="Helical" evidence="6">
    <location>
        <begin position="323"/>
        <end position="342"/>
    </location>
</feature>
<feature type="transmembrane region" description="Helical" evidence="6">
    <location>
        <begin position="414"/>
        <end position="434"/>
    </location>
</feature>
<dbReference type="InterPro" id="IPR002797">
    <property type="entry name" value="Polysacc_synth"/>
</dbReference>
<feature type="transmembrane region" description="Helical" evidence="6">
    <location>
        <begin position="119"/>
        <end position="142"/>
    </location>
</feature>
<feature type="transmembrane region" description="Helical" evidence="6">
    <location>
        <begin position="12"/>
        <end position="35"/>
    </location>
</feature>
<evidence type="ECO:0000256" key="4">
    <source>
        <dbReference type="ARBA" id="ARBA00022989"/>
    </source>
</evidence>
<sequence length="537" mass="58527">MKDQSTTKGFAILSIASMAVKLLSLVYMPLLLVIIGEEGYAPYYAAYTVFVFIYVLTNTGMSSAISKLVSELIALKNYKDAVKTFKISRIIMLLVGTIMAVFMIILAKPLANGIHFPKAYLAIKALAPAVLFTSIASAYRGYFQGRGNMGPTAVSQVIEQIANVAFSLLFAFLWLKHGIEAACAGGTVGTTLGALIAAIYLMRKYEKNKKFRVSKDYNETDIIRYSNNDLLKKILFYALPLTISSGLQYAGNVVDAANTKGRLLASGLDDKKADTKYSYLGKFQTLIGVPIAIISALCTAILPLISSSAALNDKKEVKKGIDYAFKLTFLISIPSAVGLAVLSTPVFNMIYPKYSNGAILMQVGSVVLVLMALVQIQSTILQSIGKLYLSTFYIVLGILGKIITNYILVAKPSINILGTIFGSIVGFLIPLLLNHRLIEKSLRIRFNLFKSAIRPAVASALMGVVAYLCQINLYHLLSLLHKGYIANAISTILAIFIGGIVYIYALALIGGITKRDINSMPRKVTKLIPRFILTRIR</sequence>
<name>A0ABQ5NAB2_9CLOT</name>
<comment type="subcellular location">
    <subcellularLocation>
        <location evidence="1">Cell membrane</location>
        <topology evidence="1">Multi-pass membrane protein</topology>
    </subcellularLocation>
</comment>
<reference evidence="7 8" key="1">
    <citation type="journal article" date="2024" name="Int. J. Syst. Evol. Microbiol.">
        <title>Clostridium omnivorum sp. nov., isolated from anoxic soil under the treatment of reductive soil disinfestation.</title>
        <authorList>
            <person name="Ueki A."/>
            <person name="Tonouchi A."/>
            <person name="Kaku N."/>
            <person name="Honma S."/>
            <person name="Ueki K."/>
        </authorList>
    </citation>
    <scope>NUCLEOTIDE SEQUENCE [LARGE SCALE GENOMIC DNA]</scope>
    <source>
        <strain evidence="7 8">E14</strain>
    </source>
</reference>
<evidence type="ECO:0000256" key="2">
    <source>
        <dbReference type="ARBA" id="ARBA00022475"/>
    </source>
</evidence>
<dbReference type="PIRSF" id="PIRSF038958">
    <property type="entry name" value="PG_synth_SpoVB"/>
    <property type="match status" value="1"/>
</dbReference>
<keyword evidence="8" id="KW-1185">Reference proteome</keyword>
<feature type="transmembrane region" description="Helical" evidence="6">
    <location>
        <begin position="455"/>
        <end position="477"/>
    </location>
</feature>
<keyword evidence="5 6" id="KW-0472">Membrane</keyword>
<dbReference type="Proteomes" id="UP001208567">
    <property type="component" value="Unassembled WGS sequence"/>
</dbReference>
<feature type="transmembrane region" description="Helical" evidence="6">
    <location>
        <begin position="287"/>
        <end position="311"/>
    </location>
</feature>
<feature type="transmembrane region" description="Helical" evidence="6">
    <location>
        <begin position="87"/>
        <end position="107"/>
    </location>
</feature>
<evidence type="ECO:0000313" key="7">
    <source>
        <dbReference type="EMBL" id="GLC32134.1"/>
    </source>
</evidence>
<proteinExistence type="predicted"/>
<dbReference type="EMBL" id="BRXR01000001">
    <property type="protein sequence ID" value="GLC32134.1"/>
    <property type="molecule type" value="Genomic_DNA"/>
</dbReference>
<accession>A0ABQ5NAB2</accession>
<evidence type="ECO:0000256" key="6">
    <source>
        <dbReference type="SAM" id="Phobius"/>
    </source>
</evidence>
<dbReference type="Pfam" id="PF01943">
    <property type="entry name" value="Polysacc_synt"/>
    <property type="match status" value="1"/>
</dbReference>
<keyword evidence="3 6" id="KW-0812">Transmembrane</keyword>
<dbReference type="RefSeq" id="WP_264851443.1">
    <property type="nucleotide sequence ID" value="NZ_BRXR01000001.1"/>
</dbReference>
<keyword evidence="4 6" id="KW-1133">Transmembrane helix</keyword>
<feature type="transmembrane region" description="Helical" evidence="6">
    <location>
        <begin position="181"/>
        <end position="202"/>
    </location>
</feature>
<dbReference type="InterPro" id="IPR050833">
    <property type="entry name" value="Poly_Biosynth_Transport"/>
</dbReference>
<feature type="transmembrane region" description="Helical" evidence="6">
    <location>
        <begin position="154"/>
        <end position="175"/>
    </location>
</feature>
<evidence type="ECO:0000256" key="1">
    <source>
        <dbReference type="ARBA" id="ARBA00004651"/>
    </source>
</evidence>